<dbReference type="InterPro" id="IPR000326">
    <property type="entry name" value="PAP2/HPO"/>
</dbReference>
<dbReference type="KEGG" id="ccu:Ccur_01550"/>
<dbReference type="OrthoDB" id="9789113at2"/>
<keyword evidence="1" id="KW-0472">Membrane</keyword>
<feature type="domain" description="Phosphatidic acid phosphatase type 2/haloperoxidase" evidence="2">
    <location>
        <begin position="60"/>
        <end position="168"/>
    </location>
</feature>
<feature type="transmembrane region" description="Helical" evidence="1">
    <location>
        <begin position="153"/>
        <end position="171"/>
    </location>
</feature>
<dbReference type="AlphaFoldDB" id="C7MLT1"/>
<organism evidence="3 4">
    <name type="scientific">Cryptobacterium curtum (strain ATCC 700683 / DSM 15641 / CCUG 43107 / 12-3)</name>
    <dbReference type="NCBI Taxonomy" id="469378"/>
    <lineage>
        <taxon>Bacteria</taxon>
        <taxon>Bacillati</taxon>
        <taxon>Actinomycetota</taxon>
        <taxon>Coriobacteriia</taxon>
        <taxon>Eggerthellales</taxon>
        <taxon>Eggerthellaceae</taxon>
        <taxon>Cryptobacterium</taxon>
    </lineage>
</organism>
<feature type="transmembrane region" description="Helical" evidence="1">
    <location>
        <begin position="110"/>
        <end position="141"/>
    </location>
</feature>
<feature type="transmembrane region" description="Helical" evidence="1">
    <location>
        <begin position="61"/>
        <end position="81"/>
    </location>
</feature>
<sequence length="172" mass="18742">MCAYNAPMYTRTYARISAPFRRLKHGRLVVVTFDRMLVGLIAATYLASIVWMVATGDDRALRLIMVPASSFIFVTVLRAALNAKRPYELFAIDPLIPRNRAGKSFPSRHVFSAAIIACTLGYVYLPWGIAAFIAASIVACLRVIGGVHFPRDVLAALILALACGAIGFVLIP</sequence>
<proteinExistence type="predicted"/>
<name>C7MLT1_CRYCD</name>
<evidence type="ECO:0000259" key="2">
    <source>
        <dbReference type="Pfam" id="PF01569"/>
    </source>
</evidence>
<dbReference type="SUPFAM" id="SSF48317">
    <property type="entry name" value="Acid phosphatase/Vanadium-dependent haloperoxidase"/>
    <property type="match status" value="1"/>
</dbReference>
<accession>C7MLT1</accession>
<gene>
    <name evidence="3" type="ordered locus">Ccur_01550</name>
</gene>
<dbReference type="EMBL" id="CP001682">
    <property type="protein sequence ID" value="ACU93887.1"/>
    <property type="molecule type" value="Genomic_DNA"/>
</dbReference>
<dbReference type="Gene3D" id="1.20.144.10">
    <property type="entry name" value="Phosphatidic acid phosphatase type 2/haloperoxidase"/>
    <property type="match status" value="1"/>
</dbReference>
<protein>
    <submittedName>
        <fullName evidence="3">PAP2 superfamily protein</fullName>
    </submittedName>
</protein>
<evidence type="ECO:0000313" key="3">
    <source>
        <dbReference type="EMBL" id="ACU93887.1"/>
    </source>
</evidence>
<dbReference type="PANTHER" id="PTHR14969">
    <property type="entry name" value="SPHINGOSINE-1-PHOSPHATE PHOSPHOHYDROLASE"/>
    <property type="match status" value="1"/>
</dbReference>
<dbReference type="eggNOG" id="COG0671">
    <property type="taxonomic scope" value="Bacteria"/>
</dbReference>
<feature type="transmembrane region" description="Helical" evidence="1">
    <location>
        <begin position="36"/>
        <end position="54"/>
    </location>
</feature>
<reference evidence="3 4" key="1">
    <citation type="journal article" date="2009" name="Stand. Genomic Sci.">
        <title>Complete genome sequence of Cryptobacterium curtum type strain (12-3).</title>
        <authorList>
            <person name="Mavrommatis K."/>
            <person name="Pukall R."/>
            <person name="Rohde C."/>
            <person name="Chen F."/>
            <person name="Sims D."/>
            <person name="Brettin T."/>
            <person name="Kuske C."/>
            <person name="Detter J.C."/>
            <person name="Han C."/>
            <person name="Lapidus A."/>
            <person name="Copeland A."/>
            <person name="Glavina Del Rio T."/>
            <person name="Nolan M."/>
            <person name="Lucas S."/>
            <person name="Tice H."/>
            <person name="Cheng J.F."/>
            <person name="Bruce D."/>
            <person name="Goodwin L."/>
            <person name="Pitluck S."/>
            <person name="Ovchinnikova G."/>
            <person name="Pati A."/>
            <person name="Ivanova N."/>
            <person name="Chen A."/>
            <person name="Palaniappan K."/>
            <person name="Chain P."/>
            <person name="D'haeseleer P."/>
            <person name="Goker M."/>
            <person name="Bristow J."/>
            <person name="Eisen J.A."/>
            <person name="Markowitz V."/>
            <person name="Hugenholtz P."/>
            <person name="Rohde M."/>
            <person name="Klenk H.P."/>
            <person name="Kyrpides N.C."/>
        </authorList>
    </citation>
    <scope>NUCLEOTIDE SEQUENCE [LARGE SCALE GENOMIC DNA]</scope>
    <source>
        <strain evidence="4">ATCC 700683 / DSM 15641 / 12-3</strain>
    </source>
</reference>
<evidence type="ECO:0000313" key="4">
    <source>
        <dbReference type="Proteomes" id="UP000000954"/>
    </source>
</evidence>
<evidence type="ECO:0000256" key="1">
    <source>
        <dbReference type="SAM" id="Phobius"/>
    </source>
</evidence>
<dbReference type="PANTHER" id="PTHR14969:SF13">
    <property type="entry name" value="AT30094P"/>
    <property type="match status" value="1"/>
</dbReference>
<keyword evidence="1" id="KW-0812">Transmembrane</keyword>
<keyword evidence="4" id="KW-1185">Reference proteome</keyword>
<dbReference type="HOGENOM" id="CLU_072573_12_0_11"/>
<dbReference type="InterPro" id="IPR036938">
    <property type="entry name" value="PAP2/HPO_sf"/>
</dbReference>
<dbReference type="Proteomes" id="UP000000954">
    <property type="component" value="Chromosome"/>
</dbReference>
<dbReference type="STRING" id="469378.Ccur_01550"/>
<keyword evidence="1" id="KW-1133">Transmembrane helix</keyword>
<dbReference type="Pfam" id="PF01569">
    <property type="entry name" value="PAP2"/>
    <property type="match status" value="1"/>
</dbReference>